<gene>
    <name evidence="1" type="ORF">BLIG_01995</name>
</gene>
<dbReference type="HOGENOM" id="CLU_2258253_0_0_11"/>
<accession>C5ECX2</accession>
<name>C5ECX2_BIFLI</name>
<evidence type="ECO:0000313" key="1">
    <source>
        <dbReference type="EMBL" id="EEQ55866.1"/>
    </source>
</evidence>
<organism evidence="1">
    <name type="scientific">Bifidobacterium longum subsp. infantis CCUG 52486</name>
    <dbReference type="NCBI Taxonomy" id="537937"/>
    <lineage>
        <taxon>Bacteria</taxon>
        <taxon>Bacillati</taxon>
        <taxon>Actinomycetota</taxon>
        <taxon>Actinomycetes</taxon>
        <taxon>Bifidobacteriales</taxon>
        <taxon>Bifidobacteriaceae</taxon>
        <taxon>Bifidobacterium</taxon>
    </lineage>
</organism>
<proteinExistence type="predicted"/>
<dbReference type="Proteomes" id="UP000005084">
    <property type="component" value="Unassembled WGS sequence"/>
</dbReference>
<protein>
    <submittedName>
        <fullName evidence="1">Uncharacterized protein</fullName>
    </submittedName>
</protein>
<dbReference type="EMBL" id="DS990242">
    <property type="protein sequence ID" value="EEQ55866.1"/>
    <property type="molecule type" value="Genomic_DNA"/>
</dbReference>
<sequence>MEKPAMNANIANEQSPVAVPPASWFLRSFAGVLTCRLSVSVCSLSSPCLRFVRFICFVSFVRSADFTRFAQCRTLITIQRAALLHISRVAGDADSVAQYVKRE</sequence>
<dbReference type="AlphaFoldDB" id="C5ECX2"/>
<reference evidence="1" key="1">
    <citation type="submission" date="2008-08" db="EMBL/GenBank/DDBJ databases">
        <title>Annotation of Bifidobacterium longum subsp. infantis CCUG 52486.</title>
        <authorList>
            <consortium name="The Broad Institute Genome Sequencing Platform"/>
            <person name="Gougoulias C."/>
            <person name="Tuohy K.M."/>
            <person name="Gibson G.R."/>
            <person name="Ward D."/>
            <person name="Mehta T."/>
            <person name="Young S."/>
            <person name="Jaffe D."/>
            <person name="Gnerre S."/>
            <person name="Berlin A."/>
            <person name="Heiman D."/>
            <person name="Hepburn T."/>
            <person name="Shea T."/>
            <person name="Sykes S."/>
            <person name="Alvarado L."/>
            <person name="Kodira C."/>
            <person name="Borodovsky M."/>
            <person name="Lander E."/>
            <person name="Galagan J."/>
            <person name="Nusbaum C."/>
            <person name="Birren B."/>
        </authorList>
    </citation>
    <scope>NUCLEOTIDE SEQUENCE [LARGE SCALE GENOMIC DNA]</scope>
    <source>
        <strain evidence="1">CCUG 52486</strain>
    </source>
</reference>